<gene>
    <name evidence="1" type="ORF">OD816_001398</name>
</gene>
<name>A0AAE3P5V2_9BACT</name>
<sequence>MFIKRMEVFSVFIKSTKEIFEIENKIDYKIEPEIIEKRY</sequence>
<accession>A0AAE3P5V2</accession>
<evidence type="ECO:0000313" key="2">
    <source>
        <dbReference type="Proteomes" id="UP001144110"/>
    </source>
</evidence>
<dbReference type="AlphaFoldDB" id="A0AAE3P5V2"/>
<evidence type="ECO:0000313" key="1">
    <source>
        <dbReference type="EMBL" id="MDF2954153.1"/>
    </source>
</evidence>
<dbReference type="EMBL" id="JAPHEG010000006">
    <property type="protein sequence ID" value="MDF2954153.1"/>
    <property type="molecule type" value="Genomic_DNA"/>
</dbReference>
<reference evidence="1" key="1">
    <citation type="submission" date="2022-11" db="EMBL/GenBank/DDBJ databases">
        <title>Candidatus Alkanophaga archaea from heated hydrothermal vent sediment oxidize petroleum alkanes.</title>
        <authorList>
            <person name="Zehnle H."/>
            <person name="Laso-Perez R."/>
            <person name="Lipp J."/>
            <person name="Teske A."/>
            <person name="Wegener G."/>
        </authorList>
    </citation>
    <scope>NUCLEOTIDE SEQUENCE</scope>
    <source>
        <strain evidence="1">MCA70</strain>
    </source>
</reference>
<dbReference type="Proteomes" id="UP001144110">
    <property type="component" value="Unassembled WGS sequence"/>
</dbReference>
<protein>
    <submittedName>
        <fullName evidence="1">Uncharacterized protein</fullName>
    </submittedName>
</protein>
<proteinExistence type="predicted"/>
<comment type="caution">
    <text evidence="1">The sequence shown here is derived from an EMBL/GenBank/DDBJ whole genome shotgun (WGS) entry which is preliminary data.</text>
</comment>
<organism evidence="1 2">
    <name type="scientific">Candidatus Thermodesulfobacterium syntrophicum</name>
    <dbReference type="NCBI Taxonomy" id="3060442"/>
    <lineage>
        <taxon>Bacteria</taxon>
        <taxon>Pseudomonadati</taxon>
        <taxon>Thermodesulfobacteriota</taxon>
        <taxon>Thermodesulfobacteria</taxon>
        <taxon>Thermodesulfobacteriales</taxon>
        <taxon>Thermodesulfobacteriaceae</taxon>
        <taxon>Thermodesulfobacterium</taxon>
    </lineage>
</organism>